<dbReference type="PANTHER" id="PTHR43464:SF19">
    <property type="entry name" value="UBIQUINONE BIOSYNTHESIS O-METHYLTRANSFERASE, MITOCHONDRIAL"/>
    <property type="match status" value="1"/>
</dbReference>
<accession>A0ABW5FPT9</accession>
<evidence type="ECO:0000256" key="3">
    <source>
        <dbReference type="ARBA" id="ARBA00022691"/>
    </source>
</evidence>
<dbReference type="SUPFAM" id="SSF53335">
    <property type="entry name" value="S-adenosyl-L-methionine-dependent methyltransferases"/>
    <property type="match status" value="1"/>
</dbReference>
<dbReference type="GO" id="GO:0102208">
    <property type="term" value="F:2-polyprenyl-6-hydroxyphenol methylase activity"/>
    <property type="evidence" value="ECO:0007669"/>
    <property type="project" value="UniProtKB-EC"/>
</dbReference>
<evidence type="ECO:0000256" key="2">
    <source>
        <dbReference type="ARBA" id="ARBA00022679"/>
    </source>
</evidence>
<organism evidence="5 6">
    <name type="scientific">Amycolatopsis pigmentata</name>
    <dbReference type="NCBI Taxonomy" id="450801"/>
    <lineage>
        <taxon>Bacteria</taxon>
        <taxon>Bacillati</taxon>
        <taxon>Actinomycetota</taxon>
        <taxon>Actinomycetes</taxon>
        <taxon>Pseudonocardiales</taxon>
        <taxon>Pseudonocardiaceae</taxon>
        <taxon>Amycolatopsis</taxon>
    </lineage>
</organism>
<dbReference type="Gene3D" id="3.40.50.150">
    <property type="entry name" value="Vaccinia Virus protein VP39"/>
    <property type="match status" value="1"/>
</dbReference>
<protein>
    <submittedName>
        <fullName evidence="5">Class I SAM-dependent methyltransferase</fullName>
        <ecNumber evidence="5">2.1.1.222</ecNumber>
        <ecNumber evidence="5">2.1.1.64</ecNumber>
    </submittedName>
</protein>
<evidence type="ECO:0000256" key="1">
    <source>
        <dbReference type="ARBA" id="ARBA00022603"/>
    </source>
</evidence>
<keyword evidence="1 5" id="KW-0489">Methyltransferase</keyword>
<dbReference type="PANTHER" id="PTHR43464">
    <property type="entry name" value="METHYLTRANSFERASE"/>
    <property type="match status" value="1"/>
</dbReference>
<dbReference type="CDD" id="cd02440">
    <property type="entry name" value="AdoMet_MTases"/>
    <property type="match status" value="1"/>
</dbReference>
<dbReference type="GO" id="GO:0061542">
    <property type="term" value="F:3-demethylubiquinol 3-O-methyltransferase activity"/>
    <property type="evidence" value="ECO:0007669"/>
    <property type="project" value="UniProtKB-EC"/>
</dbReference>
<evidence type="ECO:0000313" key="5">
    <source>
        <dbReference type="EMBL" id="MFD2416848.1"/>
    </source>
</evidence>
<gene>
    <name evidence="5" type="ORF">ACFSXZ_10995</name>
</gene>
<dbReference type="InterPro" id="IPR029063">
    <property type="entry name" value="SAM-dependent_MTases_sf"/>
</dbReference>
<dbReference type="RefSeq" id="WP_378264010.1">
    <property type="nucleotide sequence ID" value="NZ_JBHUKR010000006.1"/>
</dbReference>
<evidence type="ECO:0000313" key="6">
    <source>
        <dbReference type="Proteomes" id="UP001597417"/>
    </source>
</evidence>
<name>A0ABW5FPT9_9PSEU</name>
<dbReference type="EMBL" id="JBHUKR010000006">
    <property type="protein sequence ID" value="MFD2416848.1"/>
    <property type="molecule type" value="Genomic_DNA"/>
</dbReference>
<dbReference type="EC" id="2.1.1.222" evidence="5"/>
<sequence length="213" mass="22552">MSDGDHGRPGGVLSEAGEWDERYAGADRIWSGEPNGALVREVADLPPGRVLDVGCGEGADAVWLSSRGWDVTALDVSGVALDRARSHADAAGVAVTWLHSGLLDATLPDSGFDLVSAQYPALRRTPGDDAERALIGAVAPGGILLVVHHDIRDRVAVIEHGFHPDDWVGPRDVARLLGPGWEIEADEVRERVINGGSGAHHTHDVVLRARRAG</sequence>
<keyword evidence="6" id="KW-1185">Reference proteome</keyword>
<proteinExistence type="predicted"/>
<dbReference type="Proteomes" id="UP001597417">
    <property type="component" value="Unassembled WGS sequence"/>
</dbReference>
<dbReference type="EC" id="2.1.1.64" evidence="5"/>
<reference evidence="6" key="1">
    <citation type="journal article" date="2019" name="Int. J. Syst. Evol. Microbiol.">
        <title>The Global Catalogue of Microorganisms (GCM) 10K type strain sequencing project: providing services to taxonomists for standard genome sequencing and annotation.</title>
        <authorList>
            <consortium name="The Broad Institute Genomics Platform"/>
            <consortium name="The Broad Institute Genome Sequencing Center for Infectious Disease"/>
            <person name="Wu L."/>
            <person name="Ma J."/>
        </authorList>
    </citation>
    <scope>NUCLEOTIDE SEQUENCE [LARGE SCALE GENOMIC DNA]</scope>
    <source>
        <strain evidence="6">CGMCC 4.7645</strain>
    </source>
</reference>
<keyword evidence="3" id="KW-0949">S-adenosyl-L-methionine</keyword>
<evidence type="ECO:0000259" key="4">
    <source>
        <dbReference type="Pfam" id="PF13649"/>
    </source>
</evidence>
<dbReference type="GO" id="GO:0032259">
    <property type="term" value="P:methylation"/>
    <property type="evidence" value="ECO:0007669"/>
    <property type="project" value="UniProtKB-KW"/>
</dbReference>
<feature type="domain" description="Methyltransferase" evidence="4">
    <location>
        <begin position="50"/>
        <end position="134"/>
    </location>
</feature>
<dbReference type="InterPro" id="IPR041698">
    <property type="entry name" value="Methyltransf_25"/>
</dbReference>
<comment type="caution">
    <text evidence="5">The sequence shown here is derived from an EMBL/GenBank/DDBJ whole genome shotgun (WGS) entry which is preliminary data.</text>
</comment>
<dbReference type="Pfam" id="PF13649">
    <property type="entry name" value="Methyltransf_25"/>
    <property type="match status" value="1"/>
</dbReference>
<keyword evidence="2 5" id="KW-0808">Transferase</keyword>